<organism evidence="9 10">
    <name type="scientific">Oxynema aestuarii AP17</name>
    <dbReference type="NCBI Taxonomy" id="2064643"/>
    <lineage>
        <taxon>Bacteria</taxon>
        <taxon>Bacillati</taxon>
        <taxon>Cyanobacteriota</taxon>
        <taxon>Cyanophyceae</taxon>
        <taxon>Oscillatoriophycideae</taxon>
        <taxon>Oscillatoriales</taxon>
        <taxon>Oscillatoriaceae</taxon>
        <taxon>Oxynema</taxon>
        <taxon>Oxynema aestuarii</taxon>
    </lineage>
</organism>
<evidence type="ECO:0000256" key="4">
    <source>
        <dbReference type="ARBA" id="ARBA00022692"/>
    </source>
</evidence>
<evidence type="ECO:0000313" key="10">
    <source>
        <dbReference type="Proteomes" id="UP000500857"/>
    </source>
</evidence>
<feature type="transmembrane region" description="Helical" evidence="7">
    <location>
        <begin position="335"/>
        <end position="353"/>
    </location>
</feature>
<comment type="subcellular location">
    <subcellularLocation>
        <location evidence="1">Cell membrane</location>
        <topology evidence="1">Multi-pass membrane protein</topology>
    </subcellularLocation>
</comment>
<dbReference type="GO" id="GO:0009246">
    <property type="term" value="P:enterobacterial common antigen biosynthetic process"/>
    <property type="evidence" value="ECO:0007669"/>
    <property type="project" value="TreeGrafter"/>
</dbReference>
<feature type="domain" description="Acyltransferase 3" evidence="8">
    <location>
        <begin position="15"/>
        <end position="322"/>
    </location>
</feature>
<dbReference type="Proteomes" id="UP000500857">
    <property type="component" value="Chromosome"/>
</dbReference>
<gene>
    <name evidence="9" type="ORF">HCG48_03815</name>
</gene>
<reference evidence="9 10" key="1">
    <citation type="submission" date="2020-04" db="EMBL/GenBank/DDBJ databases">
        <authorList>
            <person name="Basu S."/>
            <person name="Maruthanayagam V."/>
            <person name="Chakraborty S."/>
            <person name="Pramanik A."/>
            <person name="Mukherjee J."/>
            <person name="Brink B."/>
        </authorList>
    </citation>
    <scope>NUCLEOTIDE SEQUENCE [LARGE SCALE GENOMIC DNA]</scope>
    <source>
        <strain evidence="9 10">AP17</strain>
    </source>
</reference>
<evidence type="ECO:0000256" key="5">
    <source>
        <dbReference type="ARBA" id="ARBA00022989"/>
    </source>
</evidence>
<keyword evidence="4 7" id="KW-0812">Transmembrane</keyword>
<evidence type="ECO:0000313" key="9">
    <source>
        <dbReference type="EMBL" id="QIZ69813.1"/>
    </source>
</evidence>
<dbReference type="InterPro" id="IPR002656">
    <property type="entry name" value="Acyl_transf_3_dom"/>
</dbReference>
<keyword evidence="10" id="KW-1185">Reference proteome</keyword>
<keyword evidence="9" id="KW-0808">Transferase</keyword>
<sequence length="362" mass="41892">MKVSESSSKPTRDLRLDLLKAIAICFVLYLHFQPILFSESTQLNRSIPWIVSRTVWVFSNQFTMGAVPLFIIVSLFLGYRKLTKNIDYLKKRAIRLLKLFGFWAIVQSGIYFIVVAAIAAQNLNTQIPAWNQLTVLWLGGPSLPLVGDSVLYFLMVLIVLSALLWLYENYIPHALKNPLSIALVVLFVIYFQISKLLDYQIPYWRLDNFLIYIPIVYFLVHKTEKIVKFKYLFLFLYIAISLQDLILMKQGNILNIYGRSSMVWMALTLFGLVYSFNLQNLPAIVRFLSKYSLGIFATHKYWQLAFWSGANYLHAEYNVTKFIPLFNGDFNFLRLAYTSLAVMFTCLGVRLLAETPLKKFVG</sequence>
<evidence type="ECO:0000259" key="8">
    <source>
        <dbReference type="Pfam" id="PF01757"/>
    </source>
</evidence>
<feature type="transmembrane region" description="Helical" evidence="7">
    <location>
        <begin position="58"/>
        <end position="79"/>
    </location>
</feature>
<evidence type="ECO:0000256" key="6">
    <source>
        <dbReference type="ARBA" id="ARBA00023136"/>
    </source>
</evidence>
<dbReference type="EMBL" id="CP051167">
    <property type="protein sequence ID" value="QIZ69813.1"/>
    <property type="molecule type" value="Genomic_DNA"/>
</dbReference>
<proteinExistence type="inferred from homology"/>
<evidence type="ECO:0000256" key="7">
    <source>
        <dbReference type="SAM" id="Phobius"/>
    </source>
</evidence>
<feature type="transmembrane region" description="Helical" evidence="7">
    <location>
        <begin position="100"/>
        <end position="120"/>
    </location>
</feature>
<feature type="transmembrane region" description="Helical" evidence="7">
    <location>
        <begin position="203"/>
        <end position="220"/>
    </location>
</feature>
<feature type="transmembrane region" description="Helical" evidence="7">
    <location>
        <begin position="256"/>
        <end position="276"/>
    </location>
</feature>
<keyword evidence="3" id="KW-1003">Cell membrane</keyword>
<keyword evidence="6 7" id="KW-0472">Membrane</keyword>
<dbReference type="KEGG" id="oxy:HCG48_03815"/>
<keyword evidence="5 7" id="KW-1133">Transmembrane helix</keyword>
<dbReference type="PANTHER" id="PTHR40074:SF2">
    <property type="entry name" value="O-ACETYLTRANSFERASE WECH"/>
    <property type="match status" value="1"/>
</dbReference>
<protein>
    <submittedName>
        <fullName evidence="9">Acyltransferase</fullName>
    </submittedName>
</protein>
<dbReference type="RefSeq" id="WP_168567970.1">
    <property type="nucleotide sequence ID" value="NZ_CP051167.1"/>
</dbReference>
<dbReference type="GO" id="GO:0005886">
    <property type="term" value="C:plasma membrane"/>
    <property type="evidence" value="ECO:0007669"/>
    <property type="project" value="UniProtKB-SubCell"/>
</dbReference>
<feature type="transmembrane region" description="Helical" evidence="7">
    <location>
        <begin position="232"/>
        <end position="250"/>
    </location>
</feature>
<accession>A0A6H1TVN4</accession>
<name>A0A6H1TVN4_9CYAN</name>
<evidence type="ECO:0000256" key="2">
    <source>
        <dbReference type="ARBA" id="ARBA00007400"/>
    </source>
</evidence>
<feature type="transmembrane region" description="Helical" evidence="7">
    <location>
        <begin position="179"/>
        <end position="197"/>
    </location>
</feature>
<dbReference type="Pfam" id="PF01757">
    <property type="entry name" value="Acyl_transf_3"/>
    <property type="match status" value="1"/>
</dbReference>
<dbReference type="GO" id="GO:0016413">
    <property type="term" value="F:O-acetyltransferase activity"/>
    <property type="evidence" value="ECO:0007669"/>
    <property type="project" value="TreeGrafter"/>
</dbReference>
<evidence type="ECO:0000256" key="1">
    <source>
        <dbReference type="ARBA" id="ARBA00004651"/>
    </source>
</evidence>
<dbReference type="PANTHER" id="PTHR40074">
    <property type="entry name" value="O-ACETYLTRANSFERASE WECH"/>
    <property type="match status" value="1"/>
</dbReference>
<feature type="transmembrane region" description="Helical" evidence="7">
    <location>
        <begin position="21"/>
        <end position="38"/>
    </location>
</feature>
<evidence type="ECO:0000256" key="3">
    <source>
        <dbReference type="ARBA" id="ARBA00022475"/>
    </source>
</evidence>
<keyword evidence="9" id="KW-0012">Acyltransferase</keyword>
<comment type="similarity">
    <text evidence="2">Belongs to the acyltransferase 3 family.</text>
</comment>
<feature type="transmembrane region" description="Helical" evidence="7">
    <location>
        <begin position="150"/>
        <end position="167"/>
    </location>
</feature>
<dbReference type="AlphaFoldDB" id="A0A6H1TVN4"/>